<keyword evidence="2" id="KW-1185">Reference proteome</keyword>
<proteinExistence type="predicted"/>
<dbReference type="OrthoDB" id="2688393at2759"/>
<dbReference type="EMBL" id="KI925463">
    <property type="protein sequence ID" value="ETW77121.1"/>
    <property type="molecule type" value="Genomic_DNA"/>
</dbReference>
<name>W4JW54_HETIT</name>
<dbReference type="KEGG" id="hir:HETIRDRAFT_429464"/>
<dbReference type="Proteomes" id="UP000030671">
    <property type="component" value="Unassembled WGS sequence"/>
</dbReference>
<organism evidence="1 2">
    <name type="scientific">Heterobasidion irregulare (strain TC 32-1)</name>
    <dbReference type="NCBI Taxonomy" id="747525"/>
    <lineage>
        <taxon>Eukaryota</taxon>
        <taxon>Fungi</taxon>
        <taxon>Dikarya</taxon>
        <taxon>Basidiomycota</taxon>
        <taxon>Agaricomycotina</taxon>
        <taxon>Agaricomycetes</taxon>
        <taxon>Russulales</taxon>
        <taxon>Bondarzewiaceae</taxon>
        <taxon>Heterobasidion</taxon>
        <taxon>Heterobasidion annosum species complex</taxon>
    </lineage>
</organism>
<gene>
    <name evidence="1" type="ORF">HETIRDRAFT_429464</name>
</gene>
<dbReference type="RefSeq" id="XP_009550667.1">
    <property type="nucleotide sequence ID" value="XM_009552372.1"/>
</dbReference>
<dbReference type="HOGENOM" id="CLU_994197_0_0_1"/>
<dbReference type="GeneID" id="20674347"/>
<protein>
    <submittedName>
        <fullName evidence="1">Uncharacterized protein</fullName>
    </submittedName>
</protein>
<evidence type="ECO:0000313" key="2">
    <source>
        <dbReference type="Proteomes" id="UP000030671"/>
    </source>
</evidence>
<dbReference type="InParanoid" id="W4JW54"/>
<evidence type="ECO:0000313" key="1">
    <source>
        <dbReference type="EMBL" id="ETW77121.1"/>
    </source>
</evidence>
<accession>W4JW54</accession>
<sequence>MASMRLQLGDNTKPNQHLHYIPLAEEGVVVVIVALAAVAELLIYCHQGGGGGDNIACLSGGASHMRASHTENSGEGVECIIFVHGWLSELASMVAATDVADRATGQTQDGPTLAGIGDDMDIDWAADWDKYPEVSSCPDTARTNPLLLAEDLFPGAGKTYGQAPTFMDTFDADIHAEKRVDNIFYPFANKDDWEMASFLLQSGLSVAKTDEFLSLNYVALSAEHNTKTTSNAGGAGAKIDGVLRSNGEYEIIAPARFRDCAEHRPNVRSVESGIRSVTRR</sequence>
<reference evidence="1 2" key="1">
    <citation type="journal article" date="2012" name="New Phytol.">
        <title>Insight into trade-off between wood decay and parasitism from the genome of a fungal forest pathogen.</title>
        <authorList>
            <person name="Olson A."/>
            <person name="Aerts A."/>
            <person name="Asiegbu F."/>
            <person name="Belbahri L."/>
            <person name="Bouzid O."/>
            <person name="Broberg A."/>
            <person name="Canback B."/>
            <person name="Coutinho P.M."/>
            <person name="Cullen D."/>
            <person name="Dalman K."/>
            <person name="Deflorio G."/>
            <person name="van Diepen L.T."/>
            <person name="Dunand C."/>
            <person name="Duplessis S."/>
            <person name="Durling M."/>
            <person name="Gonthier P."/>
            <person name="Grimwood J."/>
            <person name="Fossdal C.G."/>
            <person name="Hansson D."/>
            <person name="Henrissat B."/>
            <person name="Hietala A."/>
            <person name="Himmelstrand K."/>
            <person name="Hoffmeister D."/>
            <person name="Hogberg N."/>
            <person name="James T.Y."/>
            <person name="Karlsson M."/>
            <person name="Kohler A."/>
            <person name="Kues U."/>
            <person name="Lee Y.H."/>
            <person name="Lin Y.C."/>
            <person name="Lind M."/>
            <person name="Lindquist E."/>
            <person name="Lombard V."/>
            <person name="Lucas S."/>
            <person name="Lunden K."/>
            <person name="Morin E."/>
            <person name="Murat C."/>
            <person name="Park J."/>
            <person name="Raffaello T."/>
            <person name="Rouze P."/>
            <person name="Salamov A."/>
            <person name="Schmutz J."/>
            <person name="Solheim H."/>
            <person name="Stahlberg J."/>
            <person name="Velez H."/>
            <person name="de Vries R.P."/>
            <person name="Wiebenga A."/>
            <person name="Woodward S."/>
            <person name="Yakovlev I."/>
            <person name="Garbelotto M."/>
            <person name="Martin F."/>
            <person name="Grigoriev I.V."/>
            <person name="Stenlid J."/>
        </authorList>
    </citation>
    <scope>NUCLEOTIDE SEQUENCE [LARGE SCALE GENOMIC DNA]</scope>
    <source>
        <strain evidence="1 2">TC 32-1</strain>
    </source>
</reference>
<dbReference type="AlphaFoldDB" id="W4JW54"/>